<dbReference type="STRING" id="1064592.G0VIZ4"/>
<dbReference type="GO" id="GO:0034727">
    <property type="term" value="P:piecemeal microautophagy of the nucleus"/>
    <property type="evidence" value="ECO:0007669"/>
    <property type="project" value="EnsemblFungi"/>
</dbReference>
<dbReference type="GO" id="GO:0001403">
    <property type="term" value="P:invasive growth in response to glucose limitation"/>
    <property type="evidence" value="ECO:0007669"/>
    <property type="project" value="EnsemblFungi"/>
</dbReference>
<sequence length="928" mass="105913">METIDIQNRAFVVRWVKCSKGDTISYQVKPLKKSIELGIYKKHKSNMDSKPSAVHIAQDTKALLDYTNKSLQNRRHSTGFENDNHSNHSHSSLSISNIQQQSQEIPLRDRLTASGFTLVKWVGHVSGNTMTQGVLEVKDDDYYYAFILDNTSSKNVKKKTLFKAGVIDDDSQSMVSGKSTPSPVGTPRNSHGYSYQRDSVLRVDHGRYLQGYLSKKRRKKLQGFKKRFFTLDFRYGTLSYYLNDHNQTCRGELVISLSTVSANKKDRLIIIDSGMEVWVLKANDTRTWQNWIDALQSCFESQKMEQQPLCVIETTENEDTAVDDDQDMDQRTETINTSVRSTLMEQLQQEAYVPLSDETYATFTTNLKLIQQKLERCKNDSLSYSPTKSDRTKLVRSSSSSSSLHGGTRMKGLESYNPAMDSSESLVAPIDINPELPPEHELYQRLSELENFVGQFITQSEMLLRDFNHVKKHAKEISRVSMTSAFSDNEEYFDAVDQISHGVIILDDEEADEVEATRIMTKLSRSVTTPKSTSIDTTGTLTIEATNDLYPLPVTQAIKRRNDVAKSMSTPPSLLSFLRKNVGKDLSSIALPVTSNEPITILQMFSETFQYASLLPNGSTSDSQLPALSSVTLFAISFLSIQRDKTRSLRKPFNPLLGETFELVHDKMGFRLIAEKVSHKPQIFAFHADHEDWEFDYIVQPSQKFWGKSVEFNNEGSLKLKLKKSGEVFHWEQPTTLLKGLIAGERYVEPINDFEVISSLGSKAKIEFQRTGMFGGRSEEVVASVQDKHKKTIQTIVGKWTDVLKDSKTKKTLWEVSDLLKDSKNKYGFTKFTANLNEITDIERGHLPPTDSRLRPDVKAYENGKIDKAEVLKLELEQKQRERRTKGEDAIPRYFEKVSGGKWKYKRGPNSYWERRRRQDWSDVQPLW</sequence>
<dbReference type="EMBL" id="HE576759">
    <property type="protein sequence ID" value="CCC71472.1"/>
    <property type="molecule type" value="Genomic_DNA"/>
</dbReference>
<evidence type="ECO:0000313" key="7">
    <source>
        <dbReference type="EMBL" id="CCC71472.1"/>
    </source>
</evidence>
<dbReference type="FunCoup" id="G0VIZ4">
    <property type="interactions" value="125"/>
</dbReference>
<dbReference type="GO" id="GO:0035621">
    <property type="term" value="P:ER to Golgi ceramide transport"/>
    <property type="evidence" value="ECO:0007669"/>
    <property type="project" value="EnsemblFungi"/>
</dbReference>
<accession>G0VIZ4</accession>
<dbReference type="eggNOG" id="KOG1737">
    <property type="taxonomic scope" value="Eukaryota"/>
</dbReference>
<dbReference type="KEGG" id="ncs:NCAS_0H01620"/>
<evidence type="ECO:0000259" key="6">
    <source>
        <dbReference type="PROSITE" id="PS50003"/>
    </source>
</evidence>
<dbReference type="OMA" id="SYFVRWV"/>
<dbReference type="InterPro" id="IPR011993">
    <property type="entry name" value="PH-like_dom_sf"/>
</dbReference>
<dbReference type="InParanoid" id="G0VIZ4"/>
<dbReference type="InterPro" id="IPR041680">
    <property type="entry name" value="PH_8"/>
</dbReference>
<dbReference type="PANTHER" id="PTHR10972:SF203">
    <property type="entry name" value="OXYSTEROL-BINDING PROTEIN HOMOLOG 3"/>
    <property type="match status" value="1"/>
</dbReference>
<evidence type="ECO:0000256" key="4">
    <source>
        <dbReference type="ARBA" id="ARBA00023121"/>
    </source>
</evidence>
<dbReference type="Proteomes" id="UP000001640">
    <property type="component" value="Chromosome 8"/>
</dbReference>
<dbReference type="GO" id="GO:0032934">
    <property type="term" value="F:sterol binding"/>
    <property type="evidence" value="ECO:0007669"/>
    <property type="project" value="TreeGrafter"/>
</dbReference>
<dbReference type="Gene3D" id="2.40.160.120">
    <property type="match status" value="1"/>
</dbReference>
<feature type="domain" description="PH" evidence="6">
    <location>
        <begin position="206"/>
        <end position="300"/>
    </location>
</feature>
<evidence type="ECO:0000256" key="5">
    <source>
        <dbReference type="SAM" id="MobiDB-lite"/>
    </source>
</evidence>
<dbReference type="HOGENOM" id="CLU_007105_4_0_1"/>
<feature type="region of interest" description="Disordered" evidence="5">
    <location>
        <begin position="380"/>
        <end position="419"/>
    </location>
</feature>
<keyword evidence="2" id="KW-0813">Transport</keyword>
<dbReference type="GO" id="GO:0032541">
    <property type="term" value="C:cortical endoplasmic reticulum"/>
    <property type="evidence" value="ECO:0007669"/>
    <property type="project" value="EnsemblFungi"/>
</dbReference>
<reference evidence="7 8" key="1">
    <citation type="journal article" date="2011" name="Proc. Natl. Acad. Sci. U.S.A.">
        <title>Evolutionary erosion of yeast sex chromosomes by mating-type switching accidents.</title>
        <authorList>
            <person name="Gordon J.L."/>
            <person name="Armisen D."/>
            <person name="Proux-Wera E."/>
            <person name="Oheigeartaigh S.S."/>
            <person name="Byrne K.P."/>
            <person name="Wolfe K.H."/>
        </authorList>
    </citation>
    <scope>NUCLEOTIDE SEQUENCE [LARGE SCALE GENOMIC DNA]</scope>
    <source>
        <strain evidence="8">ATCC 76901 / BCRC 22586 / CBS 4309 / NBRC 1992 / NRRL Y-12630</strain>
    </source>
</reference>
<dbReference type="InterPro" id="IPR001849">
    <property type="entry name" value="PH_domain"/>
</dbReference>
<protein>
    <recommendedName>
        <fullName evidence="6">PH domain-containing protein</fullName>
    </recommendedName>
</protein>
<dbReference type="GO" id="GO:0005886">
    <property type="term" value="C:plasma membrane"/>
    <property type="evidence" value="ECO:0007669"/>
    <property type="project" value="EnsemblFungi"/>
</dbReference>
<dbReference type="PANTHER" id="PTHR10972">
    <property type="entry name" value="OXYSTEROL-BINDING PROTEIN-RELATED"/>
    <property type="match status" value="1"/>
</dbReference>
<evidence type="ECO:0000256" key="2">
    <source>
        <dbReference type="ARBA" id="ARBA00022448"/>
    </source>
</evidence>
<dbReference type="RefSeq" id="XP_003677820.1">
    <property type="nucleotide sequence ID" value="XM_003677772.1"/>
</dbReference>
<dbReference type="SUPFAM" id="SSF50729">
    <property type="entry name" value="PH domain-like"/>
    <property type="match status" value="1"/>
</dbReference>
<dbReference type="InterPro" id="IPR036598">
    <property type="entry name" value="GOLD_dom_sf"/>
</dbReference>
<keyword evidence="3" id="KW-0445">Lipid transport</keyword>
<evidence type="ECO:0000313" key="8">
    <source>
        <dbReference type="Proteomes" id="UP000001640"/>
    </source>
</evidence>
<gene>
    <name evidence="7" type="primary">NCAS0H01620</name>
    <name evidence="7" type="ordered locus">NCAS_0H01620</name>
</gene>
<name>G0VIZ4_NAUCA</name>
<dbReference type="Pfam" id="PF15409">
    <property type="entry name" value="PH_8"/>
    <property type="match status" value="1"/>
</dbReference>
<dbReference type="GO" id="GO:0006887">
    <property type="term" value="P:exocytosis"/>
    <property type="evidence" value="ECO:0007669"/>
    <property type="project" value="EnsemblFungi"/>
</dbReference>
<dbReference type="GO" id="GO:0007124">
    <property type="term" value="P:pseudohyphal growth"/>
    <property type="evidence" value="ECO:0007669"/>
    <property type="project" value="EnsemblFungi"/>
</dbReference>
<dbReference type="GO" id="GO:0005829">
    <property type="term" value="C:cytosol"/>
    <property type="evidence" value="ECO:0007669"/>
    <property type="project" value="TreeGrafter"/>
</dbReference>
<dbReference type="SUPFAM" id="SSF101576">
    <property type="entry name" value="Supernatant protein factor (SPF), C-terminal domain"/>
    <property type="match status" value="1"/>
</dbReference>
<dbReference type="GO" id="GO:0120015">
    <property type="term" value="F:sterol transfer activity"/>
    <property type="evidence" value="ECO:0007669"/>
    <property type="project" value="EnsemblFungi"/>
</dbReference>
<feature type="region of interest" description="Disordered" evidence="5">
    <location>
        <begin position="172"/>
        <end position="191"/>
    </location>
</feature>
<dbReference type="GO" id="GO:0000742">
    <property type="term" value="P:karyogamy involved in conjugation with cellular fusion"/>
    <property type="evidence" value="ECO:0007669"/>
    <property type="project" value="EnsemblFungi"/>
</dbReference>
<dbReference type="FunFam" id="2.40.160.120:FF:000001">
    <property type="entry name" value="Oxysterol-binding protein"/>
    <property type="match status" value="1"/>
</dbReference>
<reference key="2">
    <citation type="submission" date="2011-08" db="EMBL/GenBank/DDBJ databases">
        <title>Genome sequence of Naumovozyma castellii.</title>
        <authorList>
            <person name="Gordon J.L."/>
            <person name="Armisen D."/>
            <person name="Proux-Wera E."/>
            <person name="OhEigeartaigh S.S."/>
            <person name="Byrne K.P."/>
            <person name="Wolfe K.H."/>
        </authorList>
    </citation>
    <scope>NUCLEOTIDE SEQUENCE</scope>
    <source>
        <strain>Type strain:CBS 4309</strain>
    </source>
</reference>
<dbReference type="AlphaFoldDB" id="G0VIZ4"/>
<dbReference type="PROSITE" id="PS50003">
    <property type="entry name" value="PH_DOMAIN"/>
    <property type="match status" value="1"/>
</dbReference>
<dbReference type="InterPro" id="IPR037239">
    <property type="entry name" value="OSBP_sf"/>
</dbReference>
<dbReference type="GO" id="GO:0030011">
    <property type="term" value="P:maintenance of cell polarity"/>
    <property type="evidence" value="ECO:0007669"/>
    <property type="project" value="EnsemblFungi"/>
</dbReference>
<dbReference type="GO" id="GO:0061709">
    <property type="term" value="P:reticulophagy"/>
    <property type="evidence" value="ECO:0007669"/>
    <property type="project" value="EnsemblFungi"/>
</dbReference>
<dbReference type="SUPFAM" id="SSF144000">
    <property type="entry name" value="Oxysterol-binding protein-like"/>
    <property type="match status" value="1"/>
</dbReference>
<dbReference type="GO" id="GO:0097038">
    <property type="term" value="C:perinuclear endoplasmic reticulum"/>
    <property type="evidence" value="ECO:0007669"/>
    <property type="project" value="TreeGrafter"/>
</dbReference>
<evidence type="ECO:0000256" key="1">
    <source>
        <dbReference type="ARBA" id="ARBA00008842"/>
    </source>
</evidence>
<organism evidence="7 8">
    <name type="scientific">Naumovozyma castellii</name>
    <name type="common">Yeast</name>
    <name type="synonym">Saccharomyces castellii</name>
    <dbReference type="NCBI Taxonomy" id="27288"/>
    <lineage>
        <taxon>Eukaryota</taxon>
        <taxon>Fungi</taxon>
        <taxon>Dikarya</taxon>
        <taxon>Ascomycota</taxon>
        <taxon>Saccharomycotina</taxon>
        <taxon>Saccharomycetes</taxon>
        <taxon>Saccharomycetales</taxon>
        <taxon>Saccharomycetaceae</taxon>
        <taxon>Naumovozyma</taxon>
    </lineage>
</organism>
<dbReference type="Pfam" id="PF01237">
    <property type="entry name" value="Oxysterol_BP"/>
    <property type="match status" value="1"/>
</dbReference>
<keyword evidence="4" id="KW-0446">Lipid-binding</keyword>
<keyword evidence="8" id="KW-1185">Reference proteome</keyword>
<dbReference type="CDD" id="cd13289">
    <property type="entry name" value="PH_Osh3p_yeast"/>
    <property type="match status" value="1"/>
</dbReference>
<dbReference type="SMART" id="SM00233">
    <property type="entry name" value="PH"/>
    <property type="match status" value="1"/>
</dbReference>
<dbReference type="Gene3D" id="2.30.29.30">
    <property type="entry name" value="Pleckstrin-homology domain (PH domain)/Phosphotyrosine-binding domain (PTB)"/>
    <property type="match status" value="1"/>
</dbReference>
<proteinExistence type="inferred from homology"/>
<dbReference type="OrthoDB" id="1854502at2759"/>
<dbReference type="InterPro" id="IPR000648">
    <property type="entry name" value="Oxysterol-bd"/>
</dbReference>
<dbReference type="GO" id="GO:0006897">
    <property type="term" value="P:endocytosis"/>
    <property type="evidence" value="ECO:0007669"/>
    <property type="project" value="EnsemblFungi"/>
</dbReference>
<evidence type="ECO:0000256" key="3">
    <source>
        <dbReference type="ARBA" id="ARBA00023055"/>
    </source>
</evidence>
<comment type="similarity">
    <text evidence="1">Belongs to the OSBP family.</text>
</comment>
<dbReference type="GeneID" id="96905150"/>